<dbReference type="AlphaFoldDB" id="A0AAV4DTL9"/>
<proteinExistence type="predicted"/>
<gene>
    <name evidence="2" type="ORF">PoB_007386700</name>
</gene>
<accession>A0AAV4DTL9</accession>
<sequence length="170" mass="19329">MVESEHDSDDGGIDLDVVELADEWRDDLTNFLDLPSFEGRPGLHPDYLDLENSTPITCFRLFIDEFTIKHLKSETNKNAAELAASPEHRNKAVVKSWKTVSLTEMKRFLLILLHMGVIKNPSYLTTGPLMNFLPWCLLLAFFRGTDSRLFCPCHISMTTKKFVGGRSPKL</sequence>
<evidence type="ECO:0000259" key="1">
    <source>
        <dbReference type="Pfam" id="PF13843"/>
    </source>
</evidence>
<keyword evidence="3" id="KW-1185">Reference proteome</keyword>
<comment type="caution">
    <text evidence="2">The sequence shown here is derived from an EMBL/GenBank/DDBJ whole genome shotgun (WGS) entry which is preliminary data.</text>
</comment>
<evidence type="ECO:0000313" key="3">
    <source>
        <dbReference type="Proteomes" id="UP000735302"/>
    </source>
</evidence>
<protein>
    <submittedName>
        <fullName evidence="2">PiggyBac transposable element-derived protein 4</fullName>
    </submittedName>
</protein>
<evidence type="ECO:0000313" key="2">
    <source>
        <dbReference type="EMBL" id="GFO47362.1"/>
    </source>
</evidence>
<name>A0AAV4DTL9_9GAST</name>
<dbReference type="InterPro" id="IPR029526">
    <property type="entry name" value="PGBD"/>
</dbReference>
<dbReference type="Pfam" id="PF13843">
    <property type="entry name" value="DDE_Tnp_1_7"/>
    <property type="match status" value="1"/>
</dbReference>
<feature type="domain" description="PiggyBac transposable element-derived protein" evidence="1">
    <location>
        <begin position="54"/>
        <end position="122"/>
    </location>
</feature>
<dbReference type="EMBL" id="BLXT01008305">
    <property type="protein sequence ID" value="GFO47362.1"/>
    <property type="molecule type" value="Genomic_DNA"/>
</dbReference>
<reference evidence="2 3" key="1">
    <citation type="journal article" date="2021" name="Elife">
        <title>Chloroplast acquisition without the gene transfer in kleptoplastic sea slugs, Plakobranchus ocellatus.</title>
        <authorList>
            <person name="Maeda T."/>
            <person name="Takahashi S."/>
            <person name="Yoshida T."/>
            <person name="Shimamura S."/>
            <person name="Takaki Y."/>
            <person name="Nagai Y."/>
            <person name="Toyoda A."/>
            <person name="Suzuki Y."/>
            <person name="Arimoto A."/>
            <person name="Ishii H."/>
            <person name="Satoh N."/>
            <person name="Nishiyama T."/>
            <person name="Hasebe M."/>
            <person name="Maruyama T."/>
            <person name="Minagawa J."/>
            <person name="Obokata J."/>
            <person name="Shigenobu S."/>
        </authorList>
    </citation>
    <scope>NUCLEOTIDE SEQUENCE [LARGE SCALE GENOMIC DNA]</scope>
</reference>
<dbReference type="Proteomes" id="UP000735302">
    <property type="component" value="Unassembled WGS sequence"/>
</dbReference>
<organism evidence="2 3">
    <name type="scientific">Plakobranchus ocellatus</name>
    <dbReference type="NCBI Taxonomy" id="259542"/>
    <lineage>
        <taxon>Eukaryota</taxon>
        <taxon>Metazoa</taxon>
        <taxon>Spiralia</taxon>
        <taxon>Lophotrochozoa</taxon>
        <taxon>Mollusca</taxon>
        <taxon>Gastropoda</taxon>
        <taxon>Heterobranchia</taxon>
        <taxon>Euthyneura</taxon>
        <taxon>Panpulmonata</taxon>
        <taxon>Sacoglossa</taxon>
        <taxon>Placobranchoidea</taxon>
        <taxon>Plakobranchidae</taxon>
        <taxon>Plakobranchus</taxon>
    </lineage>
</organism>